<comment type="caution">
    <text evidence="1">The sequence shown here is derived from an EMBL/GenBank/DDBJ whole genome shotgun (WGS) entry which is preliminary data.</text>
</comment>
<accession>A0A409YKP2</accession>
<dbReference type="EMBL" id="NHYE01000718">
    <property type="protein sequence ID" value="PPR03595.1"/>
    <property type="molecule type" value="Genomic_DNA"/>
</dbReference>
<evidence type="ECO:0000313" key="2">
    <source>
        <dbReference type="Proteomes" id="UP000284706"/>
    </source>
</evidence>
<protein>
    <submittedName>
        <fullName evidence="1">Uncharacterized protein</fullName>
    </submittedName>
</protein>
<name>A0A409YKP2_9AGAR</name>
<reference evidence="1 2" key="1">
    <citation type="journal article" date="2018" name="Evol. Lett.">
        <title>Horizontal gene cluster transfer increased hallucinogenic mushroom diversity.</title>
        <authorList>
            <person name="Reynolds H.T."/>
            <person name="Vijayakumar V."/>
            <person name="Gluck-Thaler E."/>
            <person name="Korotkin H.B."/>
            <person name="Matheny P.B."/>
            <person name="Slot J.C."/>
        </authorList>
    </citation>
    <scope>NUCLEOTIDE SEQUENCE [LARGE SCALE GENOMIC DNA]</scope>
    <source>
        <strain evidence="1 2">SRW20</strain>
    </source>
</reference>
<keyword evidence="2" id="KW-1185">Reference proteome</keyword>
<evidence type="ECO:0000313" key="1">
    <source>
        <dbReference type="EMBL" id="PPR03595.1"/>
    </source>
</evidence>
<dbReference type="AlphaFoldDB" id="A0A409YKP2"/>
<organism evidence="1 2">
    <name type="scientific">Gymnopilus dilepis</name>
    <dbReference type="NCBI Taxonomy" id="231916"/>
    <lineage>
        <taxon>Eukaryota</taxon>
        <taxon>Fungi</taxon>
        <taxon>Dikarya</taxon>
        <taxon>Basidiomycota</taxon>
        <taxon>Agaricomycotina</taxon>
        <taxon>Agaricomycetes</taxon>
        <taxon>Agaricomycetidae</taxon>
        <taxon>Agaricales</taxon>
        <taxon>Agaricineae</taxon>
        <taxon>Hymenogastraceae</taxon>
        <taxon>Gymnopilus</taxon>
    </lineage>
</organism>
<proteinExistence type="predicted"/>
<sequence length="133" mass="13930">MARINAEVAKTQGAAGGRKIGDFGRPCPDSRISDSNLRGFQTQIFADFRPDFGILPGQELIGASRVLLVSGTAGENIHLDLKLGISFGSLLPDFGILPGQELIGASRVLLVSGTAGENIHLDLKLGISFGSLL</sequence>
<dbReference type="Proteomes" id="UP000284706">
    <property type="component" value="Unassembled WGS sequence"/>
</dbReference>
<gene>
    <name evidence="1" type="ORF">CVT26_006136</name>
</gene>
<dbReference type="InParanoid" id="A0A409YKP2"/>